<evidence type="ECO:0000256" key="5">
    <source>
        <dbReference type="ARBA" id="ARBA00022741"/>
    </source>
</evidence>
<dbReference type="InterPro" id="IPR004821">
    <property type="entry name" value="Cyt_trans-like"/>
</dbReference>
<feature type="binding site" evidence="8">
    <location>
        <begin position="30"/>
        <end position="37"/>
    </location>
    <ligand>
        <name>ATP</name>
        <dbReference type="ChEBI" id="CHEBI:30616"/>
    </ligand>
</feature>
<feature type="active site" description="Proton donor" evidence="8">
    <location>
        <position position="37"/>
    </location>
</feature>
<evidence type="ECO:0000256" key="3">
    <source>
        <dbReference type="ARBA" id="ARBA00022598"/>
    </source>
</evidence>
<name>A0A0A2GBV4_9PORP</name>
<evidence type="ECO:0000256" key="4">
    <source>
        <dbReference type="ARBA" id="ARBA00022655"/>
    </source>
</evidence>
<dbReference type="PANTHER" id="PTHR21299">
    <property type="entry name" value="CYTIDYLATE KINASE/PANTOATE-BETA-ALANINE LIGASE"/>
    <property type="match status" value="1"/>
</dbReference>
<comment type="catalytic activity">
    <reaction evidence="7 8">
        <text>(R)-pantoate + beta-alanine + ATP = (R)-pantothenate + AMP + diphosphate + H(+)</text>
        <dbReference type="Rhea" id="RHEA:10912"/>
        <dbReference type="ChEBI" id="CHEBI:15378"/>
        <dbReference type="ChEBI" id="CHEBI:15980"/>
        <dbReference type="ChEBI" id="CHEBI:29032"/>
        <dbReference type="ChEBI" id="CHEBI:30616"/>
        <dbReference type="ChEBI" id="CHEBI:33019"/>
        <dbReference type="ChEBI" id="CHEBI:57966"/>
        <dbReference type="ChEBI" id="CHEBI:456215"/>
        <dbReference type="EC" id="6.3.2.1"/>
    </reaction>
</comment>
<dbReference type="GO" id="GO:0005829">
    <property type="term" value="C:cytosol"/>
    <property type="evidence" value="ECO:0007669"/>
    <property type="project" value="TreeGrafter"/>
</dbReference>
<protein>
    <recommendedName>
        <fullName evidence="8">Pantothenate synthetase</fullName>
        <shortName evidence="8">PS</shortName>
        <ecNumber evidence="8">6.3.2.1</ecNumber>
    </recommendedName>
    <alternativeName>
        <fullName evidence="8">Pantoate--beta-alanine ligase</fullName>
    </alternativeName>
    <alternativeName>
        <fullName evidence="8">Pantoate-activating enzyme</fullName>
    </alternativeName>
</protein>
<keyword evidence="10" id="KW-1185">Reference proteome</keyword>
<proteinExistence type="inferred from homology"/>
<dbReference type="HAMAP" id="MF_00158">
    <property type="entry name" value="PanC"/>
    <property type="match status" value="1"/>
</dbReference>
<comment type="pathway">
    <text evidence="1 8">Cofactor biosynthesis; (R)-pantothenate biosynthesis; (R)-pantothenate from (R)-pantoate and beta-alanine: step 1/1.</text>
</comment>
<comment type="subunit">
    <text evidence="8">Homodimer.</text>
</comment>
<sequence>MKIVATKKELTALLDAERVQGKSIGLVPTMGALHEGHLSLVEQAVKDYDICVVSIFVNPKQFNNPQDLVTYPRQPEQDIQLLEKAGCNYLFMPTEEEVYEQGAVEREFHFGPIAEVMEGIKRPGHFEGVALIVSKLFELVKPDGAFFGEKDYQQIAIIRSMVAQCGFELDIIAMPIVREASGLALSSRNQRLTELTRPNAPKIYQKLRESLDWKNNGKTPRDVEKQVTEELNAEPHLEVEYYTIVDATSLQPIESWNDATQTIGCIACYCGEVRLIDNIFYT</sequence>
<organism evidence="9 10">
    <name type="scientific">Porphyromonas gingivicanis</name>
    <dbReference type="NCBI Taxonomy" id="266762"/>
    <lineage>
        <taxon>Bacteria</taxon>
        <taxon>Pseudomonadati</taxon>
        <taxon>Bacteroidota</taxon>
        <taxon>Bacteroidia</taxon>
        <taxon>Bacteroidales</taxon>
        <taxon>Porphyromonadaceae</taxon>
        <taxon>Porphyromonas</taxon>
    </lineage>
</organism>
<keyword evidence="6 8" id="KW-0067">ATP-binding</keyword>
<evidence type="ECO:0000256" key="1">
    <source>
        <dbReference type="ARBA" id="ARBA00004990"/>
    </source>
</evidence>
<evidence type="ECO:0000256" key="6">
    <source>
        <dbReference type="ARBA" id="ARBA00022840"/>
    </source>
</evidence>
<dbReference type="OrthoDB" id="9773087at2"/>
<feature type="binding site" evidence="8">
    <location>
        <position position="61"/>
    </location>
    <ligand>
        <name>beta-alanine</name>
        <dbReference type="ChEBI" id="CHEBI:57966"/>
    </ligand>
</feature>
<dbReference type="InterPro" id="IPR014729">
    <property type="entry name" value="Rossmann-like_a/b/a_fold"/>
</dbReference>
<dbReference type="Proteomes" id="UP000030134">
    <property type="component" value="Unassembled WGS sequence"/>
</dbReference>
<feature type="binding site" evidence="8">
    <location>
        <begin position="148"/>
        <end position="151"/>
    </location>
    <ligand>
        <name>ATP</name>
        <dbReference type="ChEBI" id="CHEBI:30616"/>
    </ligand>
</feature>
<feature type="binding site" evidence="8">
    <location>
        <position position="61"/>
    </location>
    <ligand>
        <name>(R)-pantoate</name>
        <dbReference type="ChEBI" id="CHEBI:15980"/>
    </ligand>
</feature>
<comment type="subcellular location">
    <subcellularLocation>
        <location evidence="8">Cytoplasm</location>
    </subcellularLocation>
</comment>
<keyword evidence="4 8" id="KW-0566">Pantothenate biosynthesis</keyword>
<dbReference type="CDD" id="cd00560">
    <property type="entry name" value="PanC"/>
    <property type="match status" value="1"/>
</dbReference>
<dbReference type="EMBL" id="JQZW01000008">
    <property type="protein sequence ID" value="KGN97919.1"/>
    <property type="molecule type" value="Genomic_DNA"/>
</dbReference>
<keyword evidence="3 8" id="KW-0436">Ligase</keyword>
<comment type="caution">
    <text evidence="9">The sequence shown here is derived from an EMBL/GenBank/DDBJ whole genome shotgun (WGS) entry which is preliminary data.</text>
</comment>
<dbReference type="Pfam" id="PF02569">
    <property type="entry name" value="Pantoate_ligase"/>
    <property type="match status" value="1"/>
</dbReference>
<dbReference type="PANTHER" id="PTHR21299:SF1">
    <property type="entry name" value="PANTOATE--BETA-ALANINE LIGASE"/>
    <property type="match status" value="1"/>
</dbReference>
<evidence type="ECO:0000313" key="9">
    <source>
        <dbReference type="EMBL" id="KGN97919.1"/>
    </source>
</evidence>
<reference evidence="9 10" key="1">
    <citation type="submission" date="2014-08" db="EMBL/GenBank/DDBJ databases">
        <title>Porphyromonas gingivicanis strain:COT-022_OH1391 Genome sequencing.</title>
        <authorList>
            <person name="Wallis C."/>
            <person name="Deusch O."/>
            <person name="O'Flynn C."/>
            <person name="Davis I."/>
            <person name="Jospin G."/>
            <person name="Darling A.E."/>
            <person name="Coil D.A."/>
            <person name="Alexiev A."/>
            <person name="Horsfall A."/>
            <person name="Kirkwood N."/>
            <person name="Harris S."/>
            <person name="Eisen J.A."/>
        </authorList>
    </citation>
    <scope>NUCLEOTIDE SEQUENCE [LARGE SCALE GENOMIC DNA]</scope>
    <source>
        <strain evidence="10">COT-022 OH1391</strain>
    </source>
</reference>
<evidence type="ECO:0000256" key="8">
    <source>
        <dbReference type="HAMAP-Rule" id="MF_00158"/>
    </source>
</evidence>
<dbReference type="AlphaFoldDB" id="A0A0A2GBV4"/>
<comment type="miscellaneous">
    <text evidence="8">The reaction proceeds by a bi uni uni bi ping pong mechanism.</text>
</comment>
<evidence type="ECO:0000313" key="10">
    <source>
        <dbReference type="Proteomes" id="UP000030134"/>
    </source>
</evidence>
<dbReference type="Gene3D" id="3.30.1300.10">
    <property type="entry name" value="Pantoate-beta-alanine ligase, C-terminal domain"/>
    <property type="match status" value="1"/>
</dbReference>
<dbReference type="EC" id="6.3.2.1" evidence="8"/>
<gene>
    <name evidence="8" type="primary">panC</name>
    <name evidence="9" type="ORF">HQ36_03030</name>
</gene>
<dbReference type="eggNOG" id="COG0414">
    <property type="taxonomic scope" value="Bacteria"/>
</dbReference>
<keyword evidence="8" id="KW-0963">Cytoplasm</keyword>
<dbReference type="RefSeq" id="WP_036883383.1">
    <property type="nucleotide sequence ID" value="NZ_JQZW01000008.1"/>
</dbReference>
<dbReference type="STRING" id="266762.HQ36_03030"/>
<dbReference type="NCBIfam" id="TIGR00125">
    <property type="entry name" value="cyt_tran_rel"/>
    <property type="match status" value="1"/>
</dbReference>
<dbReference type="InterPro" id="IPR003721">
    <property type="entry name" value="Pantoate_ligase"/>
</dbReference>
<feature type="binding site" evidence="8">
    <location>
        <position position="154"/>
    </location>
    <ligand>
        <name>(R)-pantoate</name>
        <dbReference type="ChEBI" id="CHEBI:15980"/>
    </ligand>
</feature>
<comment type="function">
    <text evidence="8">Catalyzes the condensation of pantoate with beta-alanine in an ATP-dependent reaction via a pantoyl-adenylate intermediate.</text>
</comment>
<dbReference type="GO" id="GO:0015940">
    <property type="term" value="P:pantothenate biosynthetic process"/>
    <property type="evidence" value="ECO:0007669"/>
    <property type="project" value="UniProtKB-UniRule"/>
</dbReference>
<dbReference type="SUPFAM" id="SSF52374">
    <property type="entry name" value="Nucleotidylyl transferase"/>
    <property type="match status" value="1"/>
</dbReference>
<evidence type="ECO:0000256" key="2">
    <source>
        <dbReference type="ARBA" id="ARBA00009256"/>
    </source>
</evidence>
<keyword evidence="5 8" id="KW-0547">Nucleotide-binding</keyword>
<feature type="binding site" evidence="8">
    <location>
        <position position="177"/>
    </location>
    <ligand>
        <name>ATP</name>
        <dbReference type="ChEBI" id="CHEBI:30616"/>
    </ligand>
</feature>
<dbReference type="NCBIfam" id="TIGR00018">
    <property type="entry name" value="panC"/>
    <property type="match status" value="1"/>
</dbReference>
<comment type="similarity">
    <text evidence="2 8">Belongs to the pantothenate synthetase family.</text>
</comment>
<dbReference type="GO" id="GO:0004592">
    <property type="term" value="F:pantoate-beta-alanine ligase activity"/>
    <property type="evidence" value="ECO:0007669"/>
    <property type="project" value="UniProtKB-UniRule"/>
</dbReference>
<feature type="binding site" evidence="8">
    <location>
        <begin position="185"/>
        <end position="188"/>
    </location>
    <ligand>
        <name>ATP</name>
        <dbReference type="ChEBI" id="CHEBI:30616"/>
    </ligand>
</feature>
<accession>A0A0A2GBV4</accession>
<dbReference type="Gene3D" id="3.40.50.620">
    <property type="entry name" value="HUPs"/>
    <property type="match status" value="1"/>
</dbReference>
<evidence type="ECO:0000256" key="7">
    <source>
        <dbReference type="ARBA" id="ARBA00048258"/>
    </source>
</evidence>
<dbReference type="InterPro" id="IPR042176">
    <property type="entry name" value="Pantoate_ligase_C"/>
</dbReference>
<dbReference type="UniPathway" id="UPA00028">
    <property type="reaction ID" value="UER00005"/>
</dbReference>
<dbReference type="GO" id="GO:0005524">
    <property type="term" value="F:ATP binding"/>
    <property type="evidence" value="ECO:0007669"/>
    <property type="project" value="UniProtKB-KW"/>
</dbReference>